<dbReference type="InterPro" id="IPR017853">
    <property type="entry name" value="GH"/>
</dbReference>
<name>A0ABV6VB37_9ACTN</name>
<dbReference type="InterPro" id="IPR015020">
    <property type="entry name" value="Rv2525c-like_Glyco_Hydro-like"/>
</dbReference>
<proteinExistence type="predicted"/>
<protein>
    <submittedName>
        <fullName evidence="3">DUF1906 domain-containing protein</fullName>
    </submittedName>
</protein>
<dbReference type="EMBL" id="JBHEZX010000006">
    <property type="protein sequence ID" value="MFC1410934.1"/>
    <property type="molecule type" value="Genomic_DNA"/>
</dbReference>
<dbReference type="SUPFAM" id="SSF51445">
    <property type="entry name" value="(Trans)glycosidases"/>
    <property type="match status" value="1"/>
</dbReference>
<dbReference type="Pfam" id="PF08924">
    <property type="entry name" value="Rv2525c_GlyHyd-like"/>
    <property type="match status" value="1"/>
</dbReference>
<gene>
    <name evidence="4" type="ORF">ACEZDB_10655</name>
    <name evidence="3" type="ORF">ACEZDG_16865</name>
</gene>
<evidence type="ECO:0000313" key="5">
    <source>
        <dbReference type="Proteomes" id="UP001592530"/>
    </source>
</evidence>
<sequence length="274" mass="28730">MTTLRTAVVAALLSLVCLAATLNGAAGAAARTPQIFTGQAFDTCAAPSLTSLRAWHTASPYRALGIYIGGNNRGCAQPLLTASWTRSATAIGWRLLPLYVGSQAPCLPAKSRTARISAARALAQGASEGKDAVKDASALALTPGSPLYLDMESYDRGSSCTLAVLQYTAAWSRAVRAAGYLAGFYSSADTGIADIASAALKRSARAAATDLPDVLWYARWDNRASTDGYRALSGSLWTGHRRVHQFVGNTRETHGGVTMNIDRNAVDAPVALVH</sequence>
<keyword evidence="6" id="KW-1185">Reference proteome</keyword>
<dbReference type="RefSeq" id="WP_380509562.1">
    <property type="nucleotide sequence ID" value="NZ_JBHEZX010000006.1"/>
</dbReference>
<evidence type="ECO:0000313" key="3">
    <source>
        <dbReference type="EMBL" id="MFC1410934.1"/>
    </source>
</evidence>
<organism evidence="3 6">
    <name type="scientific">Streptacidiphilus alkalitolerans</name>
    <dbReference type="NCBI Taxonomy" id="3342712"/>
    <lineage>
        <taxon>Bacteria</taxon>
        <taxon>Bacillati</taxon>
        <taxon>Actinomycetota</taxon>
        <taxon>Actinomycetes</taxon>
        <taxon>Kitasatosporales</taxon>
        <taxon>Streptomycetaceae</taxon>
        <taxon>Streptacidiphilus</taxon>
    </lineage>
</organism>
<keyword evidence="1" id="KW-0732">Signal</keyword>
<comment type="caution">
    <text evidence="3">The sequence shown here is derived from an EMBL/GenBank/DDBJ whole genome shotgun (WGS) entry which is preliminary data.</text>
</comment>
<evidence type="ECO:0000313" key="4">
    <source>
        <dbReference type="EMBL" id="MFC1431109.1"/>
    </source>
</evidence>
<accession>A0ABV6VB37</accession>
<evidence type="ECO:0000313" key="6">
    <source>
        <dbReference type="Proteomes" id="UP001592582"/>
    </source>
</evidence>
<feature type="signal peptide" evidence="1">
    <location>
        <begin position="1"/>
        <end position="19"/>
    </location>
</feature>
<dbReference type="Gene3D" id="3.20.20.80">
    <property type="entry name" value="Glycosidases"/>
    <property type="match status" value="1"/>
</dbReference>
<evidence type="ECO:0000259" key="2">
    <source>
        <dbReference type="Pfam" id="PF08924"/>
    </source>
</evidence>
<feature type="domain" description="Rv2525c-like glycoside hydrolase-like" evidence="2">
    <location>
        <begin position="54"/>
        <end position="266"/>
    </location>
</feature>
<evidence type="ECO:0000256" key="1">
    <source>
        <dbReference type="SAM" id="SignalP"/>
    </source>
</evidence>
<dbReference type="Proteomes" id="UP001592530">
    <property type="component" value="Unassembled WGS sequence"/>
</dbReference>
<reference evidence="5 6" key="1">
    <citation type="submission" date="2024-09" db="EMBL/GenBank/DDBJ databases">
        <authorList>
            <person name="Lee S.D."/>
        </authorList>
    </citation>
    <scope>NUCLEOTIDE SEQUENCE [LARGE SCALE GENOMIC DNA]</scope>
    <source>
        <strain evidence="3 6">N1-1</strain>
        <strain evidence="4 5">N1-3</strain>
    </source>
</reference>
<feature type="chain" id="PRO_5045032987" evidence="1">
    <location>
        <begin position="20"/>
        <end position="274"/>
    </location>
</feature>
<dbReference type="EMBL" id="JBHEZY010000003">
    <property type="protein sequence ID" value="MFC1431109.1"/>
    <property type="molecule type" value="Genomic_DNA"/>
</dbReference>
<dbReference type="Proteomes" id="UP001592582">
    <property type="component" value="Unassembled WGS sequence"/>
</dbReference>